<name>A0ABR2FUX9_9ROSI</name>
<dbReference type="Proteomes" id="UP001472677">
    <property type="component" value="Unassembled WGS sequence"/>
</dbReference>
<accession>A0ABR2FUX9</accession>
<gene>
    <name evidence="2" type="ORF">V6N12_022526</name>
</gene>
<evidence type="ECO:0000313" key="3">
    <source>
        <dbReference type="Proteomes" id="UP001472677"/>
    </source>
</evidence>
<dbReference type="EMBL" id="JBBPBM010000004">
    <property type="protein sequence ID" value="KAK8588069.1"/>
    <property type="molecule type" value="Genomic_DNA"/>
</dbReference>
<protein>
    <submittedName>
        <fullName evidence="2">Uncharacterized protein</fullName>
    </submittedName>
</protein>
<reference evidence="2 3" key="1">
    <citation type="journal article" date="2024" name="G3 (Bethesda)">
        <title>Genome assembly of Hibiscus sabdariffa L. provides insights into metabolisms of medicinal natural products.</title>
        <authorList>
            <person name="Kim T."/>
        </authorList>
    </citation>
    <scope>NUCLEOTIDE SEQUENCE [LARGE SCALE GENOMIC DNA]</scope>
    <source>
        <strain evidence="2">TK-2024</strain>
        <tissue evidence="2">Old leaves</tissue>
    </source>
</reference>
<keyword evidence="3" id="KW-1185">Reference proteome</keyword>
<comment type="caution">
    <text evidence="2">The sequence shown here is derived from an EMBL/GenBank/DDBJ whole genome shotgun (WGS) entry which is preliminary data.</text>
</comment>
<organism evidence="2 3">
    <name type="scientific">Hibiscus sabdariffa</name>
    <name type="common">roselle</name>
    <dbReference type="NCBI Taxonomy" id="183260"/>
    <lineage>
        <taxon>Eukaryota</taxon>
        <taxon>Viridiplantae</taxon>
        <taxon>Streptophyta</taxon>
        <taxon>Embryophyta</taxon>
        <taxon>Tracheophyta</taxon>
        <taxon>Spermatophyta</taxon>
        <taxon>Magnoliopsida</taxon>
        <taxon>eudicotyledons</taxon>
        <taxon>Gunneridae</taxon>
        <taxon>Pentapetalae</taxon>
        <taxon>rosids</taxon>
        <taxon>malvids</taxon>
        <taxon>Malvales</taxon>
        <taxon>Malvaceae</taxon>
        <taxon>Malvoideae</taxon>
        <taxon>Hibiscus</taxon>
    </lineage>
</organism>
<proteinExistence type="predicted"/>
<sequence>MNNKMFRLGISSGASESTAPVNACQSAIQGDKESVLNRENDEECKEEVHRQPLSSSQESIGMSREPKNWIEKNFHEVELVLQKIGDGFKENYMVARERAGEQLSVHAIQRLNNSALMKMKTSLGG</sequence>
<evidence type="ECO:0000256" key="1">
    <source>
        <dbReference type="SAM" id="MobiDB-lite"/>
    </source>
</evidence>
<evidence type="ECO:0000313" key="2">
    <source>
        <dbReference type="EMBL" id="KAK8588069.1"/>
    </source>
</evidence>
<feature type="region of interest" description="Disordered" evidence="1">
    <location>
        <begin position="39"/>
        <end position="64"/>
    </location>
</feature>